<dbReference type="EMBL" id="JBAMIC010000021">
    <property type="protein sequence ID" value="KAK7092840.1"/>
    <property type="molecule type" value="Genomic_DNA"/>
</dbReference>
<organism evidence="1 2">
    <name type="scientific">Littorina saxatilis</name>
    <dbReference type="NCBI Taxonomy" id="31220"/>
    <lineage>
        <taxon>Eukaryota</taxon>
        <taxon>Metazoa</taxon>
        <taxon>Spiralia</taxon>
        <taxon>Lophotrochozoa</taxon>
        <taxon>Mollusca</taxon>
        <taxon>Gastropoda</taxon>
        <taxon>Caenogastropoda</taxon>
        <taxon>Littorinimorpha</taxon>
        <taxon>Littorinoidea</taxon>
        <taxon>Littorinidae</taxon>
        <taxon>Littorina</taxon>
    </lineage>
</organism>
<sequence>MRAWPTTQCYLAQQLGPDKTIQTGRPIWSKSDRLILQNRLNKHLHSKLKVVPSPMCPCGEAEQDTHHILQDCGNFQLLRRKMWPEPTPIEDKLYGTAASLQMTTTFLNWTGLHE</sequence>
<keyword evidence="2" id="KW-1185">Reference proteome</keyword>
<gene>
    <name evidence="1" type="ORF">V1264_008525</name>
</gene>
<name>A0AAN9G3Q2_9CAEN</name>
<dbReference type="AlphaFoldDB" id="A0AAN9G3Q2"/>
<evidence type="ECO:0000313" key="1">
    <source>
        <dbReference type="EMBL" id="KAK7092840.1"/>
    </source>
</evidence>
<reference evidence="1 2" key="1">
    <citation type="submission" date="2024-02" db="EMBL/GenBank/DDBJ databases">
        <title>Chromosome-scale genome assembly of the rough periwinkle Littorina saxatilis.</title>
        <authorList>
            <person name="De Jode A."/>
            <person name="Faria R."/>
            <person name="Formenti G."/>
            <person name="Sims Y."/>
            <person name="Smith T.P."/>
            <person name="Tracey A."/>
            <person name="Wood J.M.D."/>
            <person name="Zagrodzka Z.B."/>
            <person name="Johannesson K."/>
            <person name="Butlin R.K."/>
            <person name="Leder E.H."/>
        </authorList>
    </citation>
    <scope>NUCLEOTIDE SEQUENCE [LARGE SCALE GENOMIC DNA]</scope>
    <source>
        <strain evidence="1">Snail1</strain>
        <tissue evidence="1">Muscle</tissue>
    </source>
</reference>
<accession>A0AAN9G3Q2</accession>
<dbReference type="Proteomes" id="UP001374579">
    <property type="component" value="Unassembled WGS sequence"/>
</dbReference>
<proteinExistence type="predicted"/>
<evidence type="ECO:0000313" key="2">
    <source>
        <dbReference type="Proteomes" id="UP001374579"/>
    </source>
</evidence>
<protein>
    <submittedName>
        <fullName evidence="1">Uncharacterized protein</fullName>
    </submittedName>
</protein>
<comment type="caution">
    <text evidence="1">The sequence shown here is derived from an EMBL/GenBank/DDBJ whole genome shotgun (WGS) entry which is preliminary data.</text>
</comment>